<reference evidence="1 2" key="1">
    <citation type="submission" date="2016-10" db="EMBL/GenBank/DDBJ databases">
        <authorList>
            <person name="de Groot N.N."/>
        </authorList>
    </citation>
    <scope>NUCLEOTIDE SEQUENCE [LARGE SCALE GENOMIC DNA]</scope>
    <source>
        <strain evidence="1 2">CGMCC 1.9113</strain>
    </source>
</reference>
<dbReference type="Proteomes" id="UP000199586">
    <property type="component" value="Unassembled WGS sequence"/>
</dbReference>
<sequence length="121" mass="12596">MLLQAAVAPAPMPPHDWAPLPVFPLPRGATTSDGATFVRGEVAAGRCAVPPVHPDGTRMVAPVALLVAPGGTVSRIVPRAIGCSTVEQYTVGYLLSLTRTLPAGAAPLAPGWYRVAVSYRW</sequence>
<protein>
    <submittedName>
        <fullName evidence="1">Uncharacterized protein</fullName>
    </submittedName>
</protein>
<organism evidence="1 2">
    <name type="scientific">Sphingomonas rubra</name>
    <dbReference type="NCBI Taxonomy" id="634430"/>
    <lineage>
        <taxon>Bacteria</taxon>
        <taxon>Pseudomonadati</taxon>
        <taxon>Pseudomonadota</taxon>
        <taxon>Alphaproteobacteria</taxon>
        <taxon>Sphingomonadales</taxon>
        <taxon>Sphingomonadaceae</taxon>
        <taxon>Sphingomonas</taxon>
    </lineage>
</organism>
<accession>A0A1I5QX43</accession>
<dbReference type="EMBL" id="FOXP01000002">
    <property type="protein sequence ID" value="SFP50680.1"/>
    <property type="molecule type" value="Genomic_DNA"/>
</dbReference>
<gene>
    <name evidence="1" type="ORF">SAMN04488241_102347</name>
</gene>
<name>A0A1I5QX43_9SPHN</name>
<keyword evidence="2" id="KW-1185">Reference proteome</keyword>
<proteinExistence type="predicted"/>
<dbReference type="AlphaFoldDB" id="A0A1I5QX43"/>
<evidence type="ECO:0000313" key="1">
    <source>
        <dbReference type="EMBL" id="SFP50680.1"/>
    </source>
</evidence>
<evidence type="ECO:0000313" key="2">
    <source>
        <dbReference type="Proteomes" id="UP000199586"/>
    </source>
</evidence>
<dbReference type="STRING" id="634430.SAMN04488241_102347"/>